<protein>
    <submittedName>
        <fullName evidence="8">Multiprotein Bridging Factor 1-like protein</fullName>
    </submittedName>
</protein>
<feature type="region of interest" description="Disordered" evidence="6">
    <location>
        <begin position="1"/>
        <end position="26"/>
    </location>
</feature>
<dbReference type="STRING" id="1246581.A0A2H9TIK5"/>
<evidence type="ECO:0000256" key="2">
    <source>
        <dbReference type="ARBA" id="ARBA00023015"/>
    </source>
</evidence>
<sequence length="208" mass="22811">QSIRSMEDWDKPTYIRKSRPTGKDARSSTAINQAMASGNVSIQKKSTINCMGLRIIVTAGGNKQHAGPAVNLAKLEDETEQFKGTGGGLINEKVQVIQDYEHGKALPNQQILGKLERALGVKLRGDNIGAPLASRKPYLFGFTIRALSIMASTGGWDSGRVYYNNTLNVASDGAGDADNILQKKCLSFLEHFRIDNQFIYRYSTAKRS</sequence>
<evidence type="ECO:0000256" key="1">
    <source>
        <dbReference type="ARBA" id="ARBA00009802"/>
    </source>
</evidence>
<dbReference type="GO" id="GO:0003677">
    <property type="term" value="F:DNA binding"/>
    <property type="evidence" value="ECO:0007669"/>
    <property type="project" value="UniProtKB-KW"/>
</dbReference>
<dbReference type="AlphaFoldDB" id="A0A2H9TIK5"/>
<feature type="non-terminal residue" evidence="8">
    <location>
        <position position="1"/>
    </location>
</feature>
<dbReference type="GO" id="GO:0005634">
    <property type="term" value="C:nucleus"/>
    <property type="evidence" value="ECO:0007669"/>
    <property type="project" value="TreeGrafter"/>
</dbReference>
<gene>
    <name evidence="8" type="ORF">PSACC_02615</name>
</gene>
<dbReference type="Pfam" id="PF08523">
    <property type="entry name" value="MBF1"/>
    <property type="match status" value="1"/>
</dbReference>
<keyword evidence="3" id="KW-0238">DNA-binding</keyword>
<dbReference type="PANTHER" id="PTHR10245:SF123">
    <property type="entry name" value="OS08G0366100 PROTEIN"/>
    <property type="match status" value="1"/>
</dbReference>
<keyword evidence="9" id="KW-1185">Reference proteome</keyword>
<comment type="caution">
    <text evidence="8">The sequence shown here is derived from an EMBL/GenBank/DDBJ whole genome shotgun (WGS) entry which is preliminary data.</text>
</comment>
<feature type="compositionally biased region" description="Basic and acidic residues" evidence="6">
    <location>
        <begin position="1"/>
        <end position="13"/>
    </location>
</feature>
<dbReference type="InterPro" id="IPR010982">
    <property type="entry name" value="Lambda_DNA-bd_dom_sf"/>
</dbReference>
<reference evidence="8 9" key="1">
    <citation type="submission" date="2016-10" db="EMBL/GenBank/DDBJ databases">
        <title>The genome of Paramicrosporidium saccamoebae is the missing link in understanding Cryptomycota and Microsporidia evolution.</title>
        <authorList>
            <person name="Quandt C.A."/>
            <person name="Beaudet D."/>
            <person name="Corsaro D."/>
            <person name="Michel R."/>
            <person name="Corradi N."/>
            <person name="James T."/>
        </authorList>
    </citation>
    <scope>NUCLEOTIDE SEQUENCE [LARGE SCALE GENOMIC DNA]</scope>
    <source>
        <strain evidence="8 9">KSL3</strain>
    </source>
</reference>
<evidence type="ECO:0000313" key="9">
    <source>
        <dbReference type="Proteomes" id="UP000240830"/>
    </source>
</evidence>
<proteinExistence type="inferred from homology"/>
<keyword evidence="2" id="KW-0805">Transcription regulation</keyword>
<evidence type="ECO:0000256" key="4">
    <source>
        <dbReference type="ARBA" id="ARBA00023163"/>
    </source>
</evidence>
<evidence type="ECO:0000313" key="8">
    <source>
        <dbReference type="EMBL" id="PJF17597.1"/>
    </source>
</evidence>
<dbReference type="Gene3D" id="1.10.260.40">
    <property type="entry name" value="lambda repressor-like DNA-binding domains"/>
    <property type="match status" value="1"/>
</dbReference>
<accession>A0A2H9TIK5</accession>
<comment type="function">
    <text evidence="5">Transcriptional coactivator that stimulates GCN4-dependent transcriptional activity by bridging the DNA-binding region of GCN4 and TBP (SPT15), thereby recruiting TBP to GCN4-bound promoters. Involved in induction of the ribosome quality control (RQC) pathway; a pathway that degrades nascent peptide chains during problematic translation. Required to prevent stalled ribosomes from frameshifting.</text>
</comment>
<evidence type="ECO:0000256" key="5">
    <source>
        <dbReference type="ARBA" id="ARBA00035107"/>
    </source>
</evidence>
<dbReference type="EMBL" id="MTSL01000169">
    <property type="protein sequence ID" value="PJF17597.1"/>
    <property type="molecule type" value="Genomic_DNA"/>
</dbReference>
<dbReference type="Proteomes" id="UP000240830">
    <property type="component" value="Unassembled WGS sequence"/>
</dbReference>
<comment type="similarity">
    <text evidence="1">Belongs to the MBF1 family.</text>
</comment>
<keyword evidence="4" id="KW-0804">Transcription</keyword>
<name>A0A2H9TIK5_9FUNG</name>
<feature type="domain" description="HTH cro/C1-type" evidence="7">
    <location>
        <begin position="89"/>
        <end position="128"/>
    </location>
</feature>
<dbReference type="OrthoDB" id="10253401at2759"/>
<dbReference type="PANTHER" id="PTHR10245">
    <property type="entry name" value="ENDOTHELIAL DIFFERENTIATION-RELATED FACTOR 1 MULTIPROTEIN BRIDGING FACTOR 1"/>
    <property type="match status" value="1"/>
</dbReference>
<dbReference type="PROSITE" id="PS50943">
    <property type="entry name" value="HTH_CROC1"/>
    <property type="match status" value="1"/>
</dbReference>
<organism evidence="8 9">
    <name type="scientific">Paramicrosporidium saccamoebae</name>
    <dbReference type="NCBI Taxonomy" id="1246581"/>
    <lineage>
        <taxon>Eukaryota</taxon>
        <taxon>Fungi</taxon>
        <taxon>Fungi incertae sedis</taxon>
        <taxon>Cryptomycota</taxon>
        <taxon>Cryptomycota incertae sedis</taxon>
        <taxon>Paramicrosporidium</taxon>
    </lineage>
</organism>
<dbReference type="Pfam" id="PF01381">
    <property type="entry name" value="HTH_3"/>
    <property type="match status" value="1"/>
</dbReference>
<evidence type="ECO:0000259" key="7">
    <source>
        <dbReference type="PROSITE" id="PS50943"/>
    </source>
</evidence>
<dbReference type="InterPro" id="IPR001387">
    <property type="entry name" value="Cro/C1-type_HTH"/>
</dbReference>
<dbReference type="CDD" id="cd00093">
    <property type="entry name" value="HTH_XRE"/>
    <property type="match status" value="1"/>
</dbReference>
<evidence type="ECO:0000256" key="6">
    <source>
        <dbReference type="SAM" id="MobiDB-lite"/>
    </source>
</evidence>
<dbReference type="InterPro" id="IPR013729">
    <property type="entry name" value="MBF1_N"/>
</dbReference>
<evidence type="ECO:0000256" key="3">
    <source>
        <dbReference type="ARBA" id="ARBA00023125"/>
    </source>
</evidence>